<dbReference type="EMBL" id="FNVP01000010">
    <property type="protein sequence ID" value="SEG36329.1"/>
    <property type="molecule type" value="Genomic_DNA"/>
</dbReference>
<evidence type="ECO:0000313" key="2">
    <source>
        <dbReference type="Proteomes" id="UP000236737"/>
    </source>
</evidence>
<dbReference type="RefSeq" id="WP_159916747.1">
    <property type="nucleotide sequence ID" value="NZ_FNVP01000010.1"/>
</dbReference>
<proteinExistence type="predicted"/>
<dbReference type="AlphaFoldDB" id="A0A1H5ZIR2"/>
<dbReference type="Proteomes" id="UP000236737">
    <property type="component" value="Unassembled WGS sequence"/>
</dbReference>
<gene>
    <name evidence="1" type="ORF">SAMN04488130_11095</name>
</gene>
<keyword evidence="2" id="KW-1185">Reference proteome</keyword>
<protein>
    <submittedName>
        <fullName evidence="1">Uncharacterized protein</fullName>
    </submittedName>
</protein>
<organism evidence="1 2">
    <name type="scientific">Flavobacterium urumqiense</name>
    <dbReference type="NCBI Taxonomy" id="935224"/>
    <lineage>
        <taxon>Bacteria</taxon>
        <taxon>Pseudomonadati</taxon>
        <taxon>Bacteroidota</taxon>
        <taxon>Flavobacteriia</taxon>
        <taxon>Flavobacteriales</taxon>
        <taxon>Flavobacteriaceae</taxon>
        <taxon>Flavobacterium</taxon>
    </lineage>
</organism>
<sequence length="55" mass="6259">MEIVEKKLEPISKSNCRVGRISSLRPVEEDKQTTEIGFKKVDLETSHETISTEIV</sequence>
<evidence type="ECO:0000313" key="1">
    <source>
        <dbReference type="EMBL" id="SEG36329.1"/>
    </source>
</evidence>
<accession>A0A1H5ZIR2</accession>
<reference evidence="2" key="1">
    <citation type="submission" date="2016-10" db="EMBL/GenBank/DDBJ databases">
        <authorList>
            <person name="Varghese N."/>
            <person name="Submissions S."/>
        </authorList>
    </citation>
    <scope>NUCLEOTIDE SEQUENCE [LARGE SCALE GENOMIC DNA]</scope>
    <source>
        <strain evidence="2">CGMCC 1.9230</strain>
    </source>
</reference>
<name>A0A1H5ZIR2_9FLAO</name>